<dbReference type="PANTHER" id="PTHR43823:SF3">
    <property type="entry name" value="MULTIDRUG EXPORT PROTEIN MEPA"/>
    <property type="match status" value="1"/>
</dbReference>
<dbReference type="CDD" id="cd13143">
    <property type="entry name" value="MATE_MepA_like"/>
    <property type="match status" value="1"/>
</dbReference>
<dbReference type="Pfam" id="PF01554">
    <property type="entry name" value="MatE"/>
    <property type="match status" value="2"/>
</dbReference>
<sequence>MSLSHNFLEQESIGKLLWKFSLPAVVGMIVNALYNVVDRIYIGHIEKVGHLAITGVGVIFPVMLLSFAFALLVGLGSSANISLHLGKKERDRAEQFLGNSLVLGSIFSLVFMILIFLVMKKVIYFVGGSDLSYPYAKQYLEIVAIGFLPTTLSYILNSAIRSDGNPKMAMLTLLIGTFVNVILDPIFIFTLHMGVRGAALATVLSQIVSFLWTIYYFTSSKSVMKLKKKNIRLHCDLSKKVIALGSSSFGVQVGVSAINYIMNVILRQYGGDLSIGAMAIIQSIMSLLLMPIFGINQGVQPILGYNYGARRYDRVKEALFKGIGAASVICIVGFLSIELFSQYWIVLFTKEESLLQLAEYGLRRQVLVFPIVGFQIVSSIYFQAVGKPKLSFLISMSRQILVLIPCLFFLSSIWGLNGVWYASPLSDFIATIVTFILIKRELKHLEYLKSEKEREETLK</sequence>
<reference evidence="10 11" key="1">
    <citation type="submission" date="2013-08" db="EMBL/GenBank/DDBJ databases">
        <title>An opportunistic ruminal bacterium that causes liver abscesses in cattle.</title>
        <authorList>
            <person name="Benahmed F.H."/>
            <person name="Rasmussen M."/>
            <person name="Harbottle H."/>
            <person name="Soppet D."/>
            <person name="Nagaraja T.G."/>
            <person name="Davidson M."/>
        </authorList>
    </citation>
    <scope>NUCLEOTIDE SEQUENCE [LARGE SCALE GENOMIC DNA]</scope>
    <source>
        <strain evidence="10 11">B35</strain>
    </source>
</reference>
<dbReference type="PIRSF" id="PIRSF006603">
    <property type="entry name" value="DinF"/>
    <property type="match status" value="1"/>
</dbReference>
<dbReference type="AlphaFoldDB" id="A0A017H4A2"/>
<dbReference type="RefSeq" id="WP_005962734.1">
    <property type="nucleotide sequence ID" value="NZ_AOJP01000007.1"/>
</dbReference>
<keyword evidence="8" id="KW-0472">Membrane</keyword>
<comment type="caution">
    <text evidence="10">The sequence shown here is derived from an EMBL/GenBank/DDBJ whole genome shotgun (WGS) entry which is preliminary data.</text>
</comment>
<gene>
    <name evidence="10" type="ORF">C095_07455</name>
</gene>
<comment type="similarity">
    <text evidence="2">Belongs to the multi antimicrobial extrusion (MATE) (TC 2.A.66.1) family. MepA subfamily.</text>
</comment>
<dbReference type="GO" id="GO:0015297">
    <property type="term" value="F:antiporter activity"/>
    <property type="evidence" value="ECO:0007669"/>
    <property type="project" value="InterPro"/>
</dbReference>
<dbReference type="Proteomes" id="UP000031184">
    <property type="component" value="Unassembled WGS sequence"/>
</dbReference>
<evidence type="ECO:0000256" key="2">
    <source>
        <dbReference type="ARBA" id="ARBA00008417"/>
    </source>
</evidence>
<keyword evidence="9" id="KW-0046">Antibiotic resistance</keyword>
<evidence type="ECO:0000256" key="6">
    <source>
        <dbReference type="ARBA" id="ARBA00022692"/>
    </source>
</evidence>
<evidence type="ECO:0000256" key="1">
    <source>
        <dbReference type="ARBA" id="ARBA00004651"/>
    </source>
</evidence>
<accession>A0A017H4A2</accession>
<dbReference type="InterPro" id="IPR045070">
    <property type="entry name" value="MATE_MepA-like"/>
</dbReference>
<proteinExistence type="inferred from homology"/>
<dbReference type="NCBIfam" id="TIGR00797">
    <property type="entry name" value="matE"/>
    <property type="match status" value="1"/>
</dbReference>
<dbReference type="GO" id="GO:0042910">
    <property type="term" value="F:xenobiotic transmembrane transporter activity"/>
    <property type="evidence" value="ECO:0007669"/>
    <property type="project" value="InterPro"/>
</dbReference>
<comment type="subcellular location">
    <subcellularLocation>
        <location evidence="1">Cell membrane</location>
        <topology evidence="1">Multi-pass membrane protein</topology>
    </subcellularLocation>
</comment>
<protein>
    <recommendedName>
        <fullName evidence="3">Multidrug export protein MepA</fullName>
    </recommendedName>
</protein>
<dbReference type="EMBL" id="AUZI01000019">
    <property type="protein sequence ID" value="KID48917.1"/>
    <property type="molecule type" value="Genomic_DNA"/>
</dbReference>
<evidence type="ECO:0000256" key="9">
    <source>
        <dbReference type="ARBA" id="ARBA00023251"/>
    </source>
</evidence>
<dbReference type="GO" id="GO:0005886">
    <property type="term" value="C:plasma membrane"/>
    <property type="evidence" value="ECO:0007669"/>
    <property type="project" value="UniProtKB-SubCell"/>
</dbReference>
<dbReference type="InterPro" id="IPR048279">
    <property type="entry name" value="MdtK-like"/>
</dbReference>
<evidence type="ECO:0000256" key="3">
    <source>
        <dbReference type="ARBA" id="ARBA00022106"/>
    </source>
</evidence>
<dbReference type="PATRIC" id="fig|1226633.4.peg.1502"/>
<evidence type="ECO:0000256" key="4">
    <source>
        <dbReference type="ARBA" id="ARBA00022448"/>
    </source>
</evidence>
<dbReference type="PANTHER" id="PTHR43823">
    <property type="entry name" value="SPORULATION PROTEIN YKVU"/>
    <property type="match status" value="1"/>
</dbReference>
<evidence type="ECO:0000256" key="8">
    <source>
        <dbReference type="ARBA" id="ARBA00023136"/>
    </source>
</evidence>
<evidence type="ECO:0000313" key="11">
    <source>
        <dbReference type="Proteomes" id="UP000031184"/>
    </source>
</evidence>
<keyword evidence="4" id="KW-0813">Transport</keyword>
<evidence type="ECO:0000256" key="5">
    <source>
        <dbReference type="ARBA" id="ARBA00022475"/>
    </source>
</evidence>
<dbReference type="InterPro" id="IPR051327">
    <property type="entry name" value="MATE_MepA_subfamily"/>
</dbReference>
<keyword evidence="6" id="KW-0812">Transmembrane</keyword>
<keyword evidence="5" id="KW-1003">Cell membrane</keyword>
<dbReference type="GeneID" id="75076314"/>
<evidence type="ECO:0000313" key="10">
    <source>
        <dbReference type="EMBL" id="KID48917.1"/>
    </source>
</evidence>
<dbReference type="OrthoDB" id="9811110at2"/>
<dbReference type="GO" id="GO:0046677">
    <property type="term" value="P:response to antibiotic"/>
    <property type="evidence" value="ECO:0007669"/>
    <property type="project" value="UniProtKB-KW"/>
</dbReference>
<name>A0A017H4A2_9FUSO</name>
<dbReference type="InterPro" id="IPR002528">
    <property type="entry name" value="MATE_fam"/>
</dbReference>
<organism evidence="10 11">
    <name type="scientific">Fusobacterium necrophorum subsp. funduliforme B35</name>
    <dbReference type="NCBI Taxonomy" id="1226633"/>
    <lineage>
        <taxon>Bacteria</taxon>
        <taxon>Fusobacteriati</taxon>
        <taxon>Fusobacteriota</taxon>
        <taxon>Fusobacteriia</taxon>
        <taxon>Fusobacteriales</taxon>
        <taxon>Fusobacteriaceae</taxon>
        <taxon>Fusobacterium</taxon>
    </lineage>
</organism>
<evidence type="ECO:0000256" key="7">
    <source>
        <dbReference type="ARBA" id="ARBA00022989"/>
    </source>
</evidence>
<keyword evidence="7" id="KW-1133">Transmembrane helix</keyword>